<evidence type="ECO:0000313" key="3">
    <source>
        <dbReference type="Proteomes" id="UP000255169"/>
    </source>
</evidence>
<proteinExistence type="predicted"/>
<dbReference type="InterPro" id="IPR025309">
    <property type="entry name" value="KTSC_dom"/>
</dbReference>
<dbReference type="Pfam" id="PF13619">
    <property type="entry name" value="KTSC"/>
    <property type="match status" value="1"/>
</dbReference>
<gene>
    <name evidence="2" type="ORF">NCTC10476_01939</name>
</gene>
<protein>
    <recommendedName>
        <fullName evidence="1">KTSC domain-containing protein</fullName>
    </recommendedName>
</protein>
<evidence type="ECO:0000313" key="2">
    <source>
        <dbReference type="EMBL" id="SUQ00637.1"/>
    </source>
</evidence>
<accession>A0A380QPV3</accession>
<dbReference type="EMBL" id="UHJG01000001">
    <property type="protein sequence ID" value="SUQ00637.1"/>
    <property type="molecule type" value="Genomic_DNA"/>
</dbReference>
<reference evidence="2 3" key="1">
    <citation type="submission" date="2018-06" db="EMBL/GenBank/DDBJ databases">
        <authorList>
            <consortium name="Pathogen Informatics"/>
            <person name="Doyle S."/>
        </authorList>
    </citation>
    <scope>NUCLEOTIDE SEQUENCE [LARGE SCALE GENOMIC DNA]</scope>
    <source>
        <strain evidence="2 3">NCTC10476</strain>
    </source>
</reference>
<organism evidence="2 3">
    <name type="scientific">Yersinia ruckeri</name>
    <dbReference type="NCBI Taxonomy" id="29486"/>
    <lineage>
        <taxon>Bacteria</taxon>
        <taxon>Pseudomonadati</taxon>
        <taxon>Pseudomonadota</taxon>
        <taxon>Gammaproteobacteria</taxon>
        <taxon>Enterobacterales</taxon>
        <taxon>Yersiniaceae</taxon>
        <taxon>Yersinia</taxon>
    </lineage>
</organism>
<dbReference type="Proteomes" id="UP000255169">
    <property type="component" value="Unassembled WGS sequence"/>
</dbReference>
<feature type="domain" description="KTSC" evidence="1">
    <location>
        <begin position="7"/>
        <end position="64"/>
    </location>
</feature>
<dbReference type="RefSeq" id="WP_038251103.1">
    <property type="nucleotide sequence ID" value="NZ_CCYO01000022.1"/>
</dbReference>
<keyword evidence="3" id="KW-1185">Reference proteome</keyword>
<sequence>MERRNVSSSMIRSIGYDESISLLEIEFNSGAVWNYHDFPLASWYEFDGAESHGKFFRSSIKNNYRESQVG</sequence>
<name>A0A380QPV3_YERRU</name>
<dbReference type="OrthoDB" id="8612029at2"/>
<evidence type="ECO:0000259" key="1">
    <source>
        <dbReference type="Pfam" id="PF13619"/>
    </source>
</evidence>
<dbReference type="AlphaFoldDB" id="A0A380QPV3"/>